<protein>
    <submittedName>
        <fullName evidence="2">Uncharacterized protein</fullName>
    </submittedName>
</protein>
<dbReference type="Proteomes" id="UP000735302">
    <property type="component" value="Unassembled WGS sequence"/>
</dbReference>
<dbReference type="AlphaFoldDB" id="A0AAV3ZE13"/>
<keyword evidence="3" id="KW-1185">Reference proteome</keyword>
<comment type="caution">
    <text evidence="2">The sequence shown here is derived from an EMBL/GenBank/DDBJ whole genome shotgun (WGS) entry which is preliminary data.</text>
</comment>
<dbReference type="EMBL" id="BLXT01002298">
    <property type="protein sequence ID" value="GFN92799.1"/>
    <property type="molecule type" value="Genomic_DNA"/>
</dbReference>
<sequence>MSGISSQPSLPSPEDSGIKHKQTWDLSNYRLLLLDSRPGRLERPLAIPGMPRRNDGRQNRDKKKKVIEVGGRDEG</sequence>
<gene>
    <name evidence="2" type="ORF">PoB_001930500</name>
</gene>
<accession>A0AAV3ZE13</accession>
<proteinExistence type="predicted"/>
<evidence type="ECO:0000313" key="3">
    <source>
        <dbReference type="Proteomes" id="UP000735302"/>
    </source>
</evidence>
<organism evidence="2 3">
    <name type="scientific">Plakobranchus ocellatus</name>
    <dbReference type="NCBI Taxonomy" id="259542"/>
    <lineage>
        <taxon>Eukaryota</taxon>
        <taxon>Metazoa</taxon>
        <taxon>Spiralia</taxon>
        <taxon>Lophotrochozoa</taxon>
        <taxon>Mollusca</taxon>
        <taxon>Gastropoda</taxon>
        <taxon>Heterobranchia</taxon>
        <taxon>Euthyneura</taxon>
        <taxon>Panpulmonata</taxon>
        <taxon>Sacoglossa</taxon>
        <taxon>Placobranchoidea</taxon>
        <taxon>Plakobranchidae</taxon>
        <taxon>Plakobranchus</taxon>
    </lineage>
</organism>
<feature type="compositionally biased region" description="Basic and acidic residues" evidence="1">
    <location>
        <begin position="66"/>
        <end position="75"/>
    </location>
</feature>
<evidence type="ECO:0000256" key="1">
    <source>
        <dbReference type="SAM" id="MobiDB-lite"/>
    </source>
</evidence>
<name>A0AAV3ZE13_9GAST</name>
<feature type="region of interest" description="Disordered" evidence="1">
    <location>
        <begin position="37"/>
        <end position="75"/>
    </location>
</feature>
<reference evidence="2 3" key="1">
    <citation type="journal article" date="2021" name="Elife">
        <title>Chloroplast acquisition without the gene transfer in kleptoplastic sea slugs, Plakobranchus ocellatus.</title>
        <authorList>
            <person name="Maeda T."/>
            <person name="Takahashi S."/>
            <person name="Yoshida T."/>
            <person name="Shimamura S."/>
            <person name="Takaki Y."/>
            <person name="Nagai Y."/>
            <person name="Toyoda A."/>
            <person name="Suzuki Y."/>
            <person name="Arimoto A."/>
            <person name="Ishii H."/>
            <person name="Satoh N."/>
            <person name="Nishiyama T."/>
            <person name="Hasebe M."/>
            <person name="Maruyama T."/>
            <person name="Minagawa J."/>
            <person name="Obokata J."/>
            <person name="Shigenobu S."/>
        </authorList>
    </citation>
    <scope>NUCLEOTIDE SEQUENCE [LARGE SCALE GENOMIC DNA]</scope>
</reference>
<feature type="region of interest" description="Disordered" evidence="1">
    <location>
        <begin position="1"/>
        <end position="22"/>
    </location>
</feature>
<evidence type="ECO:0000313" key="2">
    <source>
        <dbReference type="EMBL" id="GFN92799.1"/>
    </source>
</evidence>